<accession>A0ACA9LVH6</accession>
<sequence>MAADNGNRDALFNLGNALYKKEFEQGLKYMKLAAFKGHPKAIEKRDSDK</sequence>
<proteinExistence type="predicted"/>
<comment type="caution">
    <text evidence="1">The sequence shown here is derived from an EMBL/GenBank/DDBJ whole genome shotgun (WGS) entry which is preliminary data.</text>
</comment>
<evidence type="ECO:0000313" key="2">
    <source>
        <dbReference type="Proteomes" id="UP000789366"/>
    </source>
</evidence>
<dbReference type="EMBL" id="CAJVPW010004709">
    <property type="protein sequence ID" value="CAG8544160.1"/>
    <property type="molecule type" value="Genomic_DNA"/>
</dbReference>
<keyword evidence="2" id="KW-1185">Reference proteome</keyword>
<evidence type="ECO:0000313" key="1">
    <source>
        <dbReference type="EMBL" id="CAG8544160.1"/>
    </source>
</evidence>
<name>A0ACA9LVH6_9GLOM</name>
<gene>
    <name evidence="1" type="ORF">SPELUC_LOCUS4931</name>
</gene>
<organism evidence="1 2">
    <name type="scientific">Cetraspora pellucida</name>
    <dbReference type="NCBI Taxonomy" id="1433469"/>
    <lineage>
        <taxon>Eukaryota</taxon>
        <taxon>Fungi</taxon>
        <taxon>Fungi incertae sedis</taxon>
        <taxon>Mucoromycota</taxon>
        <taxon>Glomeromycotina</taxon>
        <taxon>Glomeromycetes</taxon>
        <taxon>Diversisporales</taxon>
        <taxon>Gigasporaceae</taxon>
        <taxon>Cetraspora</taxon>
    </lineage>
</organism>
<dbReference type="Proteomes" id="UP000789366">
    <property type="component" value="Unassembled WGS sequence"/>
</dbReference>
<protein>
    <submittedName>
        <fullName evidence="1">1733_t:CDS:1</fullName>
    </submittedName>
</protein>
<reference evidence="1" key="1">
    <citation type="submission" date="2021-06" db="EMBL/GenBank/DDBJ databases">
        <authorList>
            <person name="Kallberg Y."/>
            <person name="Tangrot J."/>
            <person name="Rosling A."/>
        </authorList>
    </citation>
    <scope>NUCLEOTIDE SEQUENCE</scope>
    <source>
        <strain evidence="1">28 12/20/2015</strain>
    </source>
</reference>